<name>A0A176RXR7_9GAMM</name>
<organism evidence="1 2">
    <name type="scientific">Candidatus Thiomargarita nelsonii</name>
    <dbReference type="NCBI Taxonomy" id="1003181"/>
    <lineage>
        <taxon>Bacteria</taxon>
        <taxon>Pseudomonadati</taxon>
        <taxon>Pseudomonadota</taxon>
        <taxon>Gammaproteobacteria</taxon>
        <taxon>Thiotrichales</taxon>
        <taxon>Thiotrichaceae</taxon>
        <taxon>Thiomargarita</taxon>
    </lineage>
</organism>
<accession>A0A176RXR7</accession>
<sequence length="52" mass="6121">MQELSAFVGVQILFFARCLTISPSHASLYFIRFCLFSPIFKIALKRHKPHFY</sequence>
<evidence type="ECO:0000313" key="1">
    <source>
        <dbReference type="EMBL" id="OAD20582.1"/>
    </source>
</evidence>
<dbReference type="EMBL" id="LUTY01002258">
    <property type="protein sequence ID" value="OAD20582.1"/>
    <property type="molecule type" value="Genomic_DNA"/>
</dbReference>
<gene>
    <name evidence="1" type="ORF">THIOM_003706</name>
</gene>
<keyword evidence="2" id="KW-1185">Reference proteome</keyword>
<comment type="caution">
    <text evidence="1">The sequence shown here is derived from an EMBL/GenBank/DDBJ whole genome shotgun (WGS) entry which is preliminary data.</text>
</comment>
<proteinExistence type="predicted"/>
<dbReference type="Proteomes" id="UP000076962">
    <property type="component" value="Unassembled WGS sequence"/>
</dbReference>
<protein>
    <submittedName>
        <fullName evidence="1">Uncharacterized protein</fullName>
    </submittedName>
</protein>
<reference evidence="1 2" key="1">
    <citation type="submission" date="2016-05" db="EMBL/GenBank/DDBJ databases">
        <title>Single-cell genome of chain-forming Candidatus Thiomargarita nelsonii and comparison to other large sulfur-oxidizing bacteria.</title>
        <authorList>
            <person name="Winkel M."/>
            <person name="Salman V."/>
            <person name="Woyke T."/>
            <person name="Schulz-Vogt H."/>
            <person name="Richter M."/>
            <person name="Flood B."/>
            <person name="Bailey J."/>
            <person name="Amann R."/>
            <person name="Mussmann M."/>
        </authorList>
    </citation>
    <scope>NUCLEOTIDE SEQUENCE [LARGE SCALE GENOMIC DNA]</scope>
    <source>
        <strain evidence="1 2">THI036</strain>
    </source>
</reference>
<dbReference type="AlphaFoldDB" id="A0A176RXR7"/>
<evidence type="ECO:0000313" key="2">
    <source>
        <dbReference type="Proteomes" id="UP000076962"/>
    </source>
</evidence>